<dbReference type="InterPro" id="IPR003964">
    <property type="entry name" value="Carb_kinase"/>
</dbReference>
<dbReference type="RefSeq" id="WP_010515421.1">
    <property type="nucleotide sequence ID" value="NZ_BANJ01000038.1"/>
</dbReference>
<reference evidence="7 8" key="1">
    <citation type="submission" date="2012-11" db="EMBL/GenBank/DDBJ databases">
        <title>Whole genome sequence of Gluconacetobacter xylinus NBRC 13693.</title>
        <authorList>
            <person name="Azuma Y."/>
            <person name="Higashiura N."/>
            <person name="Hirakawa H."/>
            <person name="Matsushita K."/>
        </authorList>
    </citation>
    <scope>NUCLEOTIDE SEQUENCE [LARGE SCALE GENOMIC DNA]</scope>
    <source>
        <strain evidence="7 8">NBRC 13693</strain>
    </source>
</reference>
<dbReference type="Gene3D" id="3.40.1160.10">
    <property type="entry name" value="Acetylglutamate kinase-like"/>
    <property type="match status" value="1"/>
</dbReference>
<organism evidence="7 8">
    <name type="scientific">Komagataeibacter xylinus NBRC 13693</name>
    <dbReference type="NCBI Taxonomy" id="1234668"/>
    <lineage>
        <taxon>Bacteria</taxon>
        <taxon>Pseudomonadati</taxon>
        <taxon>Pseudomonadota</taxon>
        <taxon>Alphaproteobacteria</taxon>
        <taxon>Acetobacterales</taxon>
        <taxon>Acetobacteraceae</taxon>
        <taxon>Komagataeibacter</taxon>
    </lineage>
</organism>
<sequence>MKSVIALGGNALMQRGQPLSISVQRENARMAACALAGIARKHQLVLTHGNGPQVGLLAMQSQAFKQASPYPFDIMGAATEGMIGYILEQELGNVLGRDVPVATLLTRVEVDPNDPEFTSPSKYIGPHFDEAQAQALIDQYGWTFKKDGPTWRRVIASPHPLRILWHRPIRWLLDNGAVIICGGGGGIPVISTPDGSLEGIDAVIDKDRVSSLLAVHLAADLFIIATDVPGIYENYGTPQQKLLTSLTAGELQQKEFSKGSMGPKVEAIINFVQKTGRPAAIGCLSEIEKIIARQAGTWIMPDAN</sequence>
<dbReference type="FunFam" id="3.40.1160.10:FF:000007">
    <property type="entry name" value="Carbamate kinase"/>
    <property type="match status" value="1"/>
</dbReference>
<dbReference type="SUPFAM" id="SSF53633">
    <property type="entry name" value="Carbamate kinase-like"/>
    <property type="match status" value="1"/>
</dbReference>
<dbReference type="InterPro" id="IPR001048">
    <property type="entry name" value="Asp/Glu/Uridylate_kinase"/>
</dbReference>
<accession>A0A0D6QB50</accession>
<keyword evidence="4 5" id="KW-0418">Kinase</keyword>
<dbReference type="InterPro" id="IPR036393">
    <property type="entry name" value="AceGlu_kinase-like_sf"/>
</dbReference>
<name>A0A0D6QB50_KOMXY</name>
<dbReference type="GO" id="GO:0005829">
    <property type="term" value="C:cytosol"/>
    <property type="evidence" value="ECO:0007669"/>
    <property type="project" value="TreeGrafter"/>
</dbReference>
<evidence type="ECO:0000256" key="5">
    <source>
        <dbReference type="PIRNR" id="PIRNR000723"/>
    </source>
</evidence>
<dbReference type="CDD" id="cd04235">
    <property type="entry name" value="AAK_CK"/>
    <property type="match status" value="1"/>
</dbReference>
<dbReference type="PRINTS" id="PR01469">
    <property type="entry name" value="CARBMTKINASE"/>
</dbReference>
<keyword evidence="3 5" id="KW-0808">Transferase</keyword>
<evidence type="ECO:0000313" key="8">
    <source>
        <dbReference type="Proteomes" id="UP000032683"/>
    </source>
</evidence>
<evidence type="ECO:0000313" key="7">
    <source>
        <dbReference type="EMBL" id="GAO00047.1"/>
    </source>
</evidence>
<dbReference type="PIRSF" id="PIRSF000723">
    <property type="entry name" value="Carbamate_kin"/>
    <property type="match status" value="1"/>
</dbReference>
<dbReference type="NCBIfam" id="NF009008">
    <property type="entry name" value="PRK12354.1"/>
    <property type="match status" value="1"/>
</dbReference>
<evidence type="ECO:0000259" key="6">
    <source>
        <dbReference type="Pfam" id="PF00696"/>
    </source>
</evidence>
<evidence type="ECO:0000256" key="2">
    <source>
        <dbReference type="ARBA" id="ARBA00011066"/>
    </source>
</evidence>
<dbReference type="GO" id="GO:0008804">
    <property type="term" value="F:carbamate kinase activity"/>
    <property type="evidence" value="ECO:0007669"/>
    <property type="project" value="InterPro"/>
</dbReference>
<gene>
    <name evidence="7" type="ORF">Gxy13693_038_017</name>
</gene>
<proteinExistence type="inferred from homology"/>
<protein>
    <recommendedName>
        <fullName evidence="5">Carbamate kinase</fullName>
    </recommendedName>
</protein>
<feature type="domain" description="Aspartate/glutamate/uridylate kinase" evidence="6">
    <location>
        <begin position="1"/>
        <end position="281"/>
    </location>
</feature>
<dbReference type="Pfam" id="PF00696">
    <property type="entry name" value="AA_kinase"/>
    <property type="match status" value="1"/>
</dbReference>
<dbReference type="EMBL" id="BANJ01000038">
    <property type="protein sequence ID" value="GAO00047.1"/>
    <property type="molecule type" value="Genomic_DNA"/>
</dbReference>
<comment type="caution">
    <text evidence="7">The sequence shown here is derived from an EMBL/GenBank/DDBJ whole genome shotgun (WGS) entry which is preliminary data.</text>
</comment>
<dbReference type="GO" id="GO:0019546">
    <property type="term" value="P:L-arginine deiminase pathway"/>
    <property type="evidence" value="ECO:0007669"/>
    <property type="project" value="TreeGrafter"/>
</dbReference>
<dbReference type="PANTHER" id="PTHR30409:SF1">
    <property type="entry name" value="CARBAMATE KINASE-RELATED"/>
    <property type="match status" value="1"/>
</dbReference>
<dbReference type="AlphaFoldDB" id="A0A0D6QB50"/>
<dbReference type="Proteomes" id="UP000032683">
    <property type="component" value="Unassembled WGS sequence"/>
</dbReference>
<comment type="pathway">
    <text evidence="1">Amino-acid degradation; L-arginine degradation via ADI pathway.</text>
</comment>
<evidence type="ECO:0000256" key="3">
    <source>
        <dbReference type="ARBA" id="ARBA00022679"/>
    </source>
</evidence>
<evidence type="ECO:0000256" key="1">
    <source>
        <dbReference type="ARBA" id="ARBA00004850"/>
    </source>
</evidence>
<comment type="similarity">
    <text evidence="2 5">Belongs to the carbamate kinase family.</text>
</comment>
<evidence type="ECO:0000256" key="4">
    <source>
        <dbReference type="ARBA" id="ARBA00022777"/>
    </source>
</evidence>
<dbReference type="GeneID" id="79188294"/>
<dbReference type="PANTHER" id="PTHR30409">
    <property type="entry name" value="CARBAMATE KINASE"/>
    <property type="match status" value="1"/>
</dbReference>